<comment type="caution">
    <text evidence="1">The sequence shown here is derived from an EMBL/GenBank/DDBJ whole genome shotgun (WGS) entry which is preliminary data.</text>
</comment>
<name>A0A9D2KVQ0_9LACT</name>
<evidence type="ECO:0000313" key="1">
    <source>
        <dbReference type="EMBL" id="HJA89562.1"/>
    </source>
</evidence>
<organism evidence="1 2">
    <name type="scientific">Candidatus Jeotgalibaca merdavium</name>
    <dbReference type="NCBI Taxonomy" id="2838627"/>
    <lineage>
        <taxon>Bacteria</taxon>
        <taxon>Bacillati</taxon>
        <taxon>Bacillota</taxon>
        <taxon>Bacilli</taxon>
        <taxon>Lactobacillales</taxon>
        <taxon>Carnobacteriaceae</taxon>
        <taxon>Jeotgalibaca</taxon>
    </lineage>
</organism>
<dbReference type="EMBL" id="DWYW01000041">
    <property type="protein sequence ID" value="HJA89562.1"/>
    <property type="molecule type" value="Genomic_DNA"/>
</dbReference>
<proteinExistence type="predicted"/>
<sequence>MDIKVKRTGFPITIAGVEFFFDSSVEGVEKYAKDYQEAVDHLNSLEEIGDSVEDRKNILRKAYDTILGEGSFNMLYDKIPDVIAWNNTFFVLIDGIEKEVSKVVKEQTEKTENIMKLYDKKKQTKK</sequence>
<dbReference type="Proteomes" id="UP000886856">
    <property type="component" value="Unassembled WGS sequence"/>
</dbReference>
<reference evidence="1" key="2">
    <citation type="submission" date="2021-04" db="EMBL/GenBank/DDBJ databases">
        <authorList>
            <person name="Gilroy R."/>
        </authorList>
    </citation>
    <scope>NUCLEOTIDE SEQUENCE</scope>
    <source>
        <strain evidence="1">CHK171-505</strain>
    </source>
</reference>
<accession>A0A9D2KVQ0</accession>
<protein>
    <recommendedName>
        <fullName evidence="3">Phage protein</fullName>
    </recommendedName>
</protein>
<reference evidence="1" key="1">
    <citation type="journal article" date="2021" name="PeerJ">
        <title>Extensive microbial diversity within the chicken gut microbiome revealed by metagenomics and culture.</title>
        <authorList>
            <person name="Gilroy R."/>
            <person name="Ravi A."/>
            <person name="Getino M."/>
            <person name="Pursley I."/>
            <person name="Horton D.L."/>
            <person name="Alikhan N.F."/>
            <person name="Baker D."/>
            <person name="Gharbi K."/>
            <person name="Hall N."/>
            <person name="Watson M."/>
            <person name="Adriaenssens E.M."/>
            <person name="Foster-Nyarko E."/>
            <person name="Jarju S."/>
            <person name="Secka A."/>
            <person name="Antonio M."/>
            <person name="Oren A."/>
            <person name="Chaudhuri R.R."/>
            <person name="La Ragione R."/>
            <person name="Hildebrand F."/>
            <person name="Pallen M.J."/>
        </authorList>
    </citation>
    <scope>NUCLEOTIDE SEQUENCE</scope>
    <source>
        <strain evidence="1">CHK171-505</strain>
    </source>
</reference>
<evidence type="ECO:0008006" key="3">
    <source>
        <dbReference type="Google" id="ProtNLM"/>
    </source>
</evidence>
<evidence type="ECO:0000313" key="2">
    <source>
        <dbReference type="Proteomes" id="UP000886856"/>
    </source>
</evidence>
<gene>
    <name evidence="1" type="ORF">H9948_02115</name>
</gene>
<dbReference type="AlphaFoldDB" id="A0A9D2KVQ0"/>